<dbReference type="PANTHER" id="PTHR23320:SF125">
    <property type="entry name" value="TRANSMEMBRANE PROTEIN 176L.1-RELATED"/>
    <property type="match status" value="1"/>
</dbReference>
<reference evidence="7" key="1">
    <citation type="submission" date="2025-08" db="UniProtKB">
        <authorList>
            <consortium name="Ensembl"/>
        </authorList>
    </citation>
    <scope>IDENTIFICATION</scope>
</reference>
<evidence type="ECO:0000256" key="6">
    <source>
        <dbReference type="SAM" id="Phobius"/>
    </source>
</evidence>
<accession>A0A8C6SSE2</accession>
<reference evidence="7" key="2">
    <citation type="submission" date="2025-09" db="UniProtKB">
        <authorList>
            <consortium name="Ensembl"/>
        </authorList>
    </citation>
    <scope>IDENTIFICATION</scope>
</reference>
<dbReference type="Pfam" id="PF04103">
    <property type="entry name" value="CD20"/>
    <property type="match status" value="1"/>
</dbReference>
<keyword evidence="4 6" id="KW-1133">Transmembrane helix</keyword>
<protein>
    <submittedName>
        <fullName evidence="7">Uncharacterized protein</fullName>
    </submittedName>
</protein>
<evidence type="ECO:0000256" key="4">
    <source>
        <dbReference type="ARBA" id="ARBA00022989"/>
    </source>
</evidence>
<feature type="transmembrane region" description="Helical" evidence="6">
    <location>
        <begin position="56"/>
        <end position="75"/>
    </location>
</feature>
<dbReference type="AlphaFoldDB" id="A0A8C6SSE2"/>
<evidence type="ECO:0000256" key="2">
    <source>
        <dbReference type="ARBA" id="ARBA00009565"/>
    </source>
</evidence>
<name>A0A8C6SSE2_9GOBI</name>
<organism evidence="7 8">
    <name type="scientific">Neogobius melanostomus</name>
    <name type="common">round goby</name>
    <dbReference type="NCBI Taxonomy" id="47308"/>
    <lineage>
        <taxon>Eukaryota</taxon>
        <taxon>Metazoa</taxon>
        <taxon>Chordata</taxon>
        <taxon>Craniata</taxon>
        <taxon>Vertebrata</taxon>
        <taxon>Euteleostomi</taxon>
        <taxon>Actinopterygii</taxon>
        <taxon>Neopterygii</taxon>
        <taxon>Teleostei</taxon>
        <taxon>Neoteleostei</taxon>
        <taxon>Acanthomorphata</taxon>
        <taxon>Gobiaria</taxon>
        <taxon>Gobiiformes</taxon>
        <taxon>Gobioidei</taxon>
        <taxon>Gobiidae</taxon>
        <taxon>Benthophilinae</taxon>
        <taxon>Neogobiini</taxon>
        <taxon>Neogobius</taxon>
    </lineage>
</organism>
<comment type="similarity">
    <text evidence="2">Belongs to the MS4A family.</text>
</comment>
<evidence type="ECO:0000313" key="7">
    <source>
        <dbReference type="Ensembl" id="ENSNMLP00000010213.1"/>
    </source>
</evidence>
<comment type="subcellular location">
    <subcellularLocation>
        <location evidence="1">Membrane</location>
        <topology evidence="1">Multi-pass membrane protein</topology>
    </subcellularLocation>
</comment>
<evidence type="ECO:0000256" key="5">
    <source>
        <dbReference type="ARBA" id="ARBA00023136"/>
    </source>
</evidence>
<evidence type="ECO:0000256" key="1">
    <source>
        <dbReference type="ARBA" id="ARBA00004141"/>
    </source>
</evidence>
<dbReference type="Proteomes" id="UP000694523">
    <property type="component" value="Unplaced"/>
</dbReference>
<evidence type="ECO:0000256" key="3">
    <source>
        <dbReference type="ARBA" id="ARBA00022692"/>
    </source>
</evidence>
<keyword evidence="8" id="KW-1185">Reference proteome</keyword>
<dbReference type="InterPro" id="IPR030417">
    <property type="entry name" value="MS4A"/>
</dbReference>
<dbReference type="PANTHER" id="PTHR23320">
    <property type="entry name" value="MEMBRANE-SPANNING 4-DOMAINS SUBFAMILY A MS4A -RELATED"/>
    <property type="match status" value="1"/>
</dbReference>
<dbReference type="GO" id="GO:0016020">
    <property type="term" value="C:membrane"/>
    <property type="evidence" value="ECO:0007669"/>
    <property type="project" value="UniProtKB-SubCell"/>
</dbReference>
<proteinExistence type="inferred from homology"/>
<feature type="transmembrane region" description="Helical" evidence="6">
    <location>
        <begin position="112"/>
        <end position="137"/>
    </location>
</feature>
<sequence length="194" mass="21642">MSASITRAEGVTVLTVTSDGDPVNCPLLCQLMCMLCYCPGVNVFKRQLSPQRRSQSVLGALQIMIGVLNIGLGLIECSTYRYYYYPFAAWFGVLFIIVGITSILSERFSCSLMVVLSVILNLCGVAFALATLIHYSIQMSVLMRDSYYDLYPCKKSEDSDHYWYRTTTPSPDLDALQEKCLEGKALLFVSNCCL</sequence>
<evidence type="ECO:0000313" key="8">
    <source>
        <dbReference type="Proteomes" id="UP000694523"/>
    </source>
</evidence>
<feature type="transmembrane region" description="Helical" evidence="6">
    <location>
        <begin position="87"/>
        <end position="105"/>
    </location>
</feature>
<keyword evidence="3 6" id="KW-0812">Transmembrane</keyword>
<dbReference type="InterPro" id="IPR007237">
    <property type="entry name" value="CD20-like"/>
</dbReference>
<keyword evidence="5 6" id="KW-0472">Membrane</keyword>
<dbReference type="Ensembl" id="ENSNMLT00000011551.1">
    <property type="protein sequence ID" value="ENSNMLP00000010213.1"/>
    <property type="gene ID" value="ENSNMLG00000007053.1"/>
</dbReference>